<evidence type="ECO:0000256" key="1">
    <source>
        <dbReference type="SAM" id="MobiDB-lite"/>
    </source>
</evidence>
<keyword evidence="3" id="KW-1185">Reference proteome</keyword>
<dbReference type="AlphaFoldDB" id="A0A8J4XBU6"/>
<protein>
    <submittedName>
        <fullName evidence="2">Zinc finger and BTB domain-containing protein 44-like isoform X1</fullName>
    </submittedName>
</protein>
<sequence length="88" mass="9684">MNYDSRPPASMAQNSPGSRAGNGCEEGTAGEEAKNAIAVTSLPEPEKEEREKEAEVVRDDVPRSLIWSNKLRLCLRDPLSVVSHFTKE</sequence>
<organism evidence="2 3">
    <name type="scientific">Clarias magur</name>
    <name type="common">Asian catfish</name>
    <name type="synonym">Macropteronotus magur</name>
    <dbReference type="NCBI Taxonomy" id="1594786"/>
    <lineage>
        <taxon>Eukaryota</taxon>
        <taxon>Metazoa</taxon>
        <taxon>Chordata</taxon>
        <taxon>Craniata</taxon>
        <taxon>Vertebrata</taxon>
        <taxon>Euteleostomi</taxon>
        <taxon>Actinopterygii</taxon>
        <taxon>Neopterygii</taxon>
        <taxon>Teleostei</taxon>
        <taxon>Ostariophysi</taxon>
        <taxon>Siluriformes</taxon>
        <taxon>Clariidae</taxon>
        <taxon>Clarias</taxon>
    </lineage>
</organism>
<evidence type="ECO:0000313" key="2">
    <source>
        <dbReference type="EMBL" id="KAF5892890.1"/>
    </source>
</evidence>
<dbReference type="Proteomes" id="UP000727407">
    <property type="component" value="Unassembled WGS sequence"/>
</dbReference>
<evidence type="ECO:0000313" key="3">
    <source>
        <dbReference type="Proteomes" id="UP000727407"/>
    </source>
</evidence>
<reference evidence="2" key="1">
    <citation type="submission" date="2020-07" db="EMBL/GenBank/DDBJ databases">
        <title>Clarias magur genome sequencing, assembly and annotation.</title>
        <authorList>
            <person name="Kushwaha B."/>
            <person name="Kumar R."/>
            <person name="Das P."/>
            <person name="Joshi C.G."/>
            <person name="Kumar D."/>
            <person name="Nagpure N.S."/>
            <person name="Pandey M."/>
            <person name="Agarwal S."/>
            <person name="Srivastava S."/>
            <person name="Singh M."/>
            <person name="Sahoo L."/>
            <person name="Jayasankar P."/>
            <person name="Meher P.K."/>
            <person name="Koringa P.G."/>
            <person name="Iquebal M.A."/>
            <person name="Das S.P."/>
            <person name="Bit A."/>
            <person name="Patnaik S."/>
            <person name="Patel N."/>
            <person name="Shah T.M."/>
            <person name="Hinsu A."/>
            <person name="Jena J.K."/>
        </authorList>
    </citation>
    <scope>NUCLEOTIDE SEQUENCE</scope>
    <source>
        <strain evidence="2">CIFAMagur01</strain>
        <tissue evidence="2">Testis</tissue>
    </source>
</reference>
<dbReference type="EMBL" id="QNUK01000469">
    <property type="protein sequence ID" value="KAF5892890.1"/>
    <property type="molecule type" value="Genomic_DNA"/>
</dbReference>
<comment type="caution">
    <text evidence="2">The sequence shown here is derived from an EMBL/GenBank/DDBJ whole genome shotgun (WGS) entry which is preliminary data.</text>
</comment>
<name>A0A8J4XBU6_CLAMG</name>
<feature type="compositionally biased region" description="Basic and acidic residues" evidence="1">
    <location>
        <begin position="44"/>
        <end position="55"/>
    </location>
</feature>
<feature type="region of interest" description="Disordered" evidence="1">
    <location>
        <begin position="1"/>
        <end position="55"/>
    </location>
</feature>
<accession>A0A8J4XBU6</accession>
<proteinExistence type="predicted"/>
<gene>
    <name evidence="2" type="primary">zbtb44</name>
    <name evidence="2" type="ORF">DAT39_017411</name>
</gene>